<dbReference type="Proteomes" id="UP000287865">
    <property type="component" value="Unassembled WGS sequence"/>
</dbReference>
<dbReference type="AlphaFoldDB" id="A0A327WNJ1"/>
<dbReference type="EMBL" id="QLMD01000015">
    <property type="protein sequence ID" value="RAJ93928.1"/>
    <property type="molecule type" value="Genomic_DNA"/>
</dbReference>
<dbReference type="Proteomes" id="UP000249203">
    <property type="component" value="Unassembled WGS sequence"/>
</dbReference>
<dbReference type="RefSeq" id="WP_111570248.1">
    <property type="nucleotide sequence ID" value="NZ_PIPK01000002.1"/>
</dbReference>
<dbReference type="Pfam" id="PF05258">
    <property type="entry name" value="DciA"/>
    <property type="match status" value="1"/>
</dbReference>
<evidence type="ECO:0000313" key="1">
    <source>
        <dbReference type="EMBL" id="RAJ93928.1"/>
    </source>
</evidence>
<evidence type="ECO:0000313" key="3">
    <source>
        <dbReference type="Proteomes" id="UP000249203"/>
    </source>
</evidence>
<proteinExistence type="predicted"/>
<organism evidence="1 3">
    <name type="scientific">Aliidiomarina maris</name>
    <dbReference type="NCBI Taxonomy" id="531312"/>
    <lineage>
        <taxon>Bacteria</taxon>
        <taxon>Pseudomonadati</taxon>
        <taxon>Pseudomonadota</taxon>
        <taxon>Gammaproteobacteria</taxon>
        <taxon>Alteromonadales</taxon>
        <taxon>Idiomarinaceae</taxon>
        <taxon>Aliidiomarina</taxon>
    </lineage>
</organism>
<evidence type="ECO:0000313" key="2">
    <source>
        <dbReference type="EMBL" id="RUO27564.1"/>
    </source>
</evidence>
<evidence type="ECO:0000313" key="4">
    <source>
        <dbReference type="Proteomes" id="UP000287865"/>
    </source>
</evidence>
<reference evidence="1 3" key="2">
    <citation type="submission" date="2018-06" db="EMBL/GenBank/DDBJ databases">
        <title>Genomic Encyclopedia of Type Strains, Phase III (KMG-III): the genomes of soil and plant-associated and newly described type strains.</title>
        <authorList>
            <person name="Whitman W."/>
        </authorList>
    </citation>
    <scope>NUCLEOTIDE SEQUENCE [LARGE SCALE GENOMIC DNA]</scope>
    <source>
        <strain evidence="1 3">CGMCC 1.15366</strain>
    </source>
</reference>
<name>A0A327WNJ1_9GAMM</name>
<reference evidence="2 4" key="1">
    <citation type="journal article" date="2018" name="Front. Microbiol.">
        <title>Genome-Based Analysis Reveals the Taxonomy and Diversity of the Family Idiomarinaceae.</title>
        <authorList>
            <person name="Liu Y."/>
            <person name="Lai Q."/>
            <person name="Shao Z."/>
        </authorList>
    </citation>
    <scope>NUCLEOTIDE SEQUENCE [LARGE SCALE GENOMIC DNA]</scope>
    <source>
        <strain evidence="2 4">CF12-14</strain>
    </source>
</reference>
<dbReference type="InterPro" id="IPR007922">
    <property type="entry name" value="DciA-like"/>
</dbReference>
<accession>A0A327WNJ1</accession>
<comment type="caution">
    <text evidence="1">The sequence shown here is derived from an EMBL/GenBank/DDBJ whole genome shotgun (WGS) entry which is preliminary data.</text>
</comment>
<protein>
    <submittedName>
        <fullName evidence="1">Uncharacterized protein DUF721</fullName>
    </submittedName>
</protein>
<keyword evidence="4" id="KW-1185">Reference proteome</keyword>
<sequence>MIRRRTKDIRQLLQQSKLGSIQQRSEQFQLWQRLWQASVPADLAPFCRCTAVSQGVIKVAVASAAWIPRLRMLEPHLIDYFNQFLEQPVHACEIKVDPELSQSARRR</sequence>
<dbReference type="EMBL" id="PIPK01000002">
    <property type="protein sequence ID" value="RUO27564.1"/>
    <property type="molecule type" value="Genomic_DNA"/>
</dbReference>
<dbReference type="OrthoDB" id="6238287at2"/>
<gene>
    <name evidence="1" type="ORF">B0I24_11531</name>
    <name evidence="2" type="ORF">CWE07_02745</name>
</gene>